<evidence type="ECO:0000313" key="2">
    <source>
        <dbReference type="Proteomes" id="UP001172102"/>
    </source>
</evidence>
<dbReference type="Proteomes" id="UP001172102">
    <property type="component" value="Unassembled WGS sequence"/>
</dbReference>
<organism evidence="1 2">
    <name type="scientific">Lasiosphaeris hirsuta</name>
    <dbReference type="NCBI Taxonomy" id="260670"/>
    <lineage>
        <taxon>Eukaryota</taxon>
        <taxon>Fungi</taxon>
        <taxon>Dikarya</taxon>
        <taxon>Ascomycota</taxon>
        <taxon>Pezizomycotina</taxon>
        <taxon>Sordariomycetes</taxon>
        <taxon>Sordariomycetidae</taxon>
        <taxon>Sordariales</taxon>
        <taxon>Lasiosphaeriaceae</taxon>
        <taxon>Lasiosphaeris</taxon>
    </lineage>
</organism>
<keyword evidence="2" id="KW-1185">Reference proteome</keyword>
<comment type="caution">
    <text evidence="1">The sequence shown here is derived from an EMBL/GenBank/DDBJ whole genome shotgun (WGS) entry which is preliminary data.</text>
</comment>
<gene>
    <name evidence="1" type="ORF">B0H67DRAFT_561160</name>
</gene>
<proteinExistence type="predicted"/>
<sequence>MYKWGFSPLGLPHCFPSSSRSCLMVDGRRQASSIGGPTRWTYLTAAPLLSFIWCLYPVAETSFTQTRRPFSTACWTSSLRPYLVPWSCLA</sequence>
<dbReference type="AlphaFoldDB" id="A0AA40B9Q2"/>
<evidence type="ECO:0000313" key="1">
    <source>
        <dbReference type="EMBL" id="KAK0730258.1"/>
    </source>
</evidence>
<name>A0AA40B9Q2_9PEZI</name>
<accession>A0AA40B9Q2</accession>
<reference evidence="1" key="1">
    <citation type="submission" date="2023-06" db="EMBL/GenBank/DDBJ databases">
        <title>Genome-scale phylogeny and comparative genomics of the fungal order Sordariales.</title>
        <authorList>
            <consortium name="Lawrence Berkeley National Laboratory"/>
            <person name="Hensen N."/>
            <person name="Bonometti L."/>
            <person name="Westerberg I."/>
            <person name="Brannstrom I.O."/>
            <person name="Guillou S."/>
            <person name="Cros-Aarteil S."/>
            <person name="Calhoun S."/>
            <person name="Haridas S."/>
            <person name="Kuo A."/>
            <person name="Mondo S."/>
            <person name="Pangilinan J."/>
            <person name="Riley R."/>
            <person name="Labutti K."/>
            <person name="Andreopoulos B."/>
            <person name="Lipzen A."/>
            <person name="Chen C."/>
            <person name="Yanf M."/>
            <person name="Daum C."/>
            <person name="Ng V."/>
            <person name="Clum A."/>
            <person name="Steindorff A."/>
            <person name="Ohm R."/>
            <person name="Martin F."/>
            <person name="Silar P."/>
            <person name="Natvig D."/>
            <person name="Lalanne C."/>
            <person name="Gautier V."/>
            <person name="Ament-Velasquez S.L."/>
            <person name="Kruys A."/>
            <person name="Hutchinson M.I."/>
            <person name="Powell A.J."/>
            <person name="Barry K."/>
            <person name="Miller A.N."/>
            <person name="Grigoriev I.V."/>
            <person name="Debuchy R."/>
            <person name="Gladieux P."/>
            <person name="Thoren M.H."/>
            <person name="Johannesson H."/>
        </authorList>
    </citation>
    <scope>NUCLEOTIDE SEQUENCE</scope>
    <source>
        <strain evidence="1">SMH4607-1</strain>
    </source>
</reference>
<dbReference type="EMBL" id="JAUKUA010000001">
    <property type="protein sequence ID" value="KAK0730258.1"/>
    <property type="molecule type" value="Genomic_DNA"/>
</dbReference>
<protein>
    <submittedName>
        <fullName evidence="1">Uncharacterized protein</fullName>
    </submittedName>
</protein>